<name>V4AK10_LOTGI</name>
<evidence type="ECO:0000313" key="1">
    <source>
        <dbReference type="EMBL" id="ESO93876.1"/>
    </source>
</evidence>
<dbReference type="OMA" id="IWISTHA"/>
<organism evidence="1 2">
    <name type="scientific">Lottia gigantea</name>
    <name type="common">Giant owl limpet</name>
    <dbReference type="NCBI Taxonomy" id="225164"/>
    <lineage>
        <taxon>Eukaryota</taxon>
        <taxon>Metazoa</taxon>
        <taxon>Spiralia</taxon>
        <taxon>Lophotrochozoa</taxon>
        <taxon>Mollusca</taxon>
        <taxon>Gastropoda</taxon>
        <taxon>Patellogastropoda</taxon>
        <taxon>Lottioidea</taxon>
        <taxon>Lottiidae</taxon>
        <taxon>Lottia</taxon>
    </lineage>
</organism>
<dbReference type="CTD" id="20247718"/>
<keyword evidence="2" id="KW-1185">Reference proteome</keyword>
<dbReference type="AlphaFoldDB" id="V4AK10"/>
<proteinExistence type="predicted"/>
<dbReference type="KEGG" id="lgi:LOTGIDRAFT_228625"/>
<dbReference type="PANTHER" id="PTHR20003:SF7">
    <property type="entry name" value="SGNH DOMAIN-CONTAINING PROTEIN"/>
    <property type="match status" value="1"/>
</dbReference>
<reference evidence="1 2" key="1">
    <citation type="journal article" date="2013" name="Nature">
        <title>Insights into bilaterian evolution from three spiralian genomes.</title>
        <authorList>
            <person name="Simakov O."/>
            <person name="Marletaz F."/>
            <person name="Cho S.J."/>
            <person name="Edsinger-Gonzales E."/>
            <person name="Havlak P."/>
            <person name="Hellsten U."/>
            <person name="Kuo D.H."/>
            <person name="Larsson T."/>
            <person name="Lv J."/>
            <person name="Arendt D."/>
            <person name="Savage R."/>
            <person name="Osoegawa K."/>
            <person name="de Jong P."/>
            <person name="Grimwood J."/>
            <person name="Chapman J.A."/>
            <person name="Shapiro H."/>
            <person name="Aerts A."/>
            <person name="Otillar R.P."/>
            <person name="Terry A.Y."/>
            <person name="Boore J.L."/>
            <person name="Grigoriev I.V."/>
            <person name="Lindberg D.R."/>
            <person name="Seaver E.C."/>
            <person name="Weisblat D.A."/>
            <person name="Putnam N.H."/>
            <person name="Rokhsar D.S."/>
        </authorList>
    </citation>
    <scope>NUCLEOTIDE SEQUENCE [LARGE SCALE GENOMIC DNA]</scope>
</reference>
<dbReference type="OrthoDB" id="5373426at2759"/>
<dbReference type="GeneID" id="20247718"/>
<dbReference type="HOGENOM" id="CLU_034888_0_0_1"/>
<evidence type="ECO:0000313" key="2">
    <source>
        <dbReference type="Proteomes" id="UP000030746"/>
    </source>
</evidence>
<dbReference type="Proteomes" id="UP000030746">
    <property type="component" value="Unassembled WGS sequence"/>
</dbReference>
<dbReference type="EMBL" id="KB201890">
    <property type="protein sequence ID" value="ESO93876.1"/>
    <property type="molecule type" value="Genomic_DNA"/>
</dbReference>
<gene>
    <name evidence="1" type="ORF">LOTGIDRAFT_228625</name>
</gene>
<sequence>MQEFNISKTTKTHKVQPAIVTVLVVVIIISIKTDFLTINTHMFLSLTEPFNEKQQCPNVLGHMMEGVWKQKAMSLKETNDIELFLDDSRKQHGLNVTLQRNDSKCGNVSFPHKTGSKMQWFRGLCDRKGNTPCCFNNQCVNRSPDQCRCKDCYDMRQQIHAEYSDFISKDQRCQIKQFNYIEACDLLTNATLAFVGDSYIRHIFTAVLLFLRNNYVDGALSQNVKKDIYDQCTGMYMFTEKVCRNHLDQWKTSDICGGKVNLLFRYFYSSAFGSQATNFIQNRMYNKSRSLFLFGVGLHDSFNTTNIKSKLITPIYQLSKKTQWPKLLWATPHQPGILKNGNIEVQSKAKVKEFISKMNDILSPLNIPQFNTYDMTNGVMSFDGNHYGIGVNLLKFQVLLNYIQELKNNGQW</sequence>
<dbReference type="RefSeq" id="XP_009055498.1">
    <property type="nucleotide sequence ID" value="XM_009057250.1"/>
</dbReference>
<dbReference type="PANTHER" id="PTHR20003">
    <property type="entry name" value="GLYCOPROTEIN-RELATED"/>
    <property type="match status" value="1"/>
</dbReference>
<protein>
    <submittedName>
        <fullName evidence="1">Uncharacterized protein</fullName>
    </submittedName>
</protein>
<accession>V4AK10</accession>